<dbReference type="EMBL" id="GL833123">
    <property type="protein sequence ID" value="EGB10790.1"/>
    <property type="molecule type" value="Genomic_DNA"/>
</dbReference>
<dbReference type="RefSeq" id="XP_009034378.1">
    <property type="nucleotide sequence ID" value="XM_009036130.1"/>
</dbReference>
<dbReference type="OrthoDB" id="2142040at2759"/>
<evidence type="ECO:0000256" key="1">
    <source>
        <dbReference type="SAM" id="MobiDB-lite"/>
    </source>
</evidence>
<dbReference type="eggNOG" id="ENOG502RZYV">
    <property type="taxonomic scope" value="Eukaryota"/>
</dbReference>
<feature type="compositionally biased region" description="Low complexity" evidence="1">
    <location>
        <begin position="78"/>
        <end position="88"/>
    </location>
</feature>
<name>F0Y199_AURAN</name>
<dbReference type="SUPFAM" id="SSF53300">
    <property type="entry name" value="vWA-like"/>
    <property type="match status" value="1"/>
</dbReference>
<feature type="region of interest" description="Disordered" evidence="1">
    <location>
        <begin position="74"/>
        <end position="158"/>
    </location>
</feature>
<dbReference type="AlphaFoldDB" id="F0Y199"/>
<organism evidence="3">
    <name type="scientific">Aureococcus anophagefferens</name>
    <name type="common">Harmful bloom alga</name>
    <dbReference type="NCBI Taxonomy" id="44056"/>
    <lineage>
        <taxon>Eukaryota</taxon>
        <taxon>Sar</taxon>
        <taxon>Stramenopiles</taxon>
        <taxon>Ochrophyta</taxon>
        <taxon>Pelagophyceae</taxon>
        <taxon>Pelagomonadales</taxon>
        <taxon>Pelagomonadaceae</taxon>
        <taxon>Aureococcus</taxon>
    </lineage>
</organism>
<dbReference type="KEGG" id="aaf:AURANDRAFT_62281"/>
<dbReference type="InterPro" id="IPR036465">
    <property type="entry name" value="vWFA_dom_sf"/>
</dbReference>
<keyword evidence="3" id="KW-1185">Reference proteome</keyword>
<dbReference type="GeneID" id="20223818"/>
<feature type="compositionally biased region" description="Low complexity" evidence="1">
    <location>
        <begin position="95"/>
        <end position="106"/>
    </location>
</feature>
<evidence type="ECO:0000313" key="2">
    <source>
        <dbReference type="EMBL" id="EGB10790.1"/>
    </source>
</evidence>
<gene>
    <name evidence="2" type="ORF">AURANDRAFT_62281</name>
</gene>
<accession>F0Y199</accession>
<reference evidence="2 3" key="1">
    <citation type="journal article" date="2011" name="Proc. Natl. Acad. Sci. U.S.A.">
        <title>Niche of harmful alga Aureococcus anophagefferens revealed through ecogenomics.</title>
        <authorList>
            <person name="Gobler C.J."/>
            <person name="Berry D.L."/>
            <person name="Dyhrman S.T."/>
            <person name="Wilhelm S.W."/>
            <person name="Salamov A."/>
            <person name="Lobanov A.V."/>
            <person name="Zhang Y."/>
            <person name="Collier J.L."/>
            <person name="Wurch L.L."/>
            <person name="Kustka A.B."/>
            <person name="Dill B.D."/>
            <person name="Shah M."/>
            <person name="VerBerkmoes N.C."/>
            <person name="Kuo A."/>
            <person name="Terry A."/>
            <person name="Pangilinan J."/>
            <person name="Lindquist E.A."/>
            <person name="Lucas S."/>
            <person name="Paulsen I.T."/>
            <person name="Hattenrath-Lehmann T.K."/>
            <person name="Talmage S.C."/>
            <person name="Walker E.A."/>
            <person name="Koch F."/>
            <person name="Burson A.M."/>
            <person name="Marcoval M.A."/>
            <person name="Tang Y.Z."/>
            <person name="Lecleir G.R."/>
            <person name="Coyne K.J."/>
            <person name="Berg G.M."/>
            <person name="Bertrand E.M."/>
            <person name="Saito M.A."/>
            <person name="Gladyshev V.N."/>
            <person name="Grigoriev I.V."/>
        </authorList>
    </citation>
    <scope>NUCLEOTIDE SEQUENCE [LARGE SCALE GENOMIC DNA]</scope>
    <source>
        <strain evidence="3">CCMP 1984</strain>
    </source>
</reference>
<dbReference type="InParanoid" id="F0Y199"/>
<protein>
    <submittedName>
        <fullName evidence="2">Expressed protein</fullName>
    </submittedName>
</protein>
<sequence length="572" mass="61779">MAVATPVDEIATTTDSEAFFTTTACYAHPSPQAPFVPRALDAAPPPFEPTIAMVAEMDLGEALGATRVAESDLGGALGAPRPSAAPGGRLPPLPLDLSGRSLDLGAPPLSSGRRRPRRAAPRGPAPRPGDDDPPPAYDAAYDPPPAYDDAPRQPSGGLARCGSLDGLWREVASPRHRGGDAEAYLQRLNLPLGLKLQLQKSVDTYVERIWIIDNSGSMSTCDGHKIMRSACGDVCSRWEELTDTIHWHATLAARLRAPTTFVLLNPPGNGEPQSCRVGYERDKRWLHRGHDSIYCDPADGSITHTVDEDSAEFEVERLKNMLASGPGGKTPLCAAVTSVCGVLARRAPELRSRGRKACVVIASDGAATDGDVHAALAPLRDLPVWVIVRLCTDEEKVVNYWGRVDEDLELDMDVLDDLVGEANEVCELNPWLSYPMVLHRLREFGSSDKIFDLLDERPLSLAEARAGKESEIPNFKGSSLGRCPAEAADLAKLILGPQATAALPHPELDFPAFSRALKGALACEPAVWCPLRKRLLPWINVRKLRKLRKRKPLLSHPALLRAQSSSAACVLS</sequence>
<evidence type="ECO:0000313" key="3">
    <source>
        <dbReference type="Proteomes" id="UP000002729"/>
    </source>
</evidence>
<dbReference type="Proteomes" id="UP000002729">
    <property type="component" value="Unassembled WGS sequence"/>
</dbReference>
<proteinExistence type="predicted"/>